<accession>A0A3E1NRW1</accession>
<dbReference type="PANTHER" id="PTHR44196">
    <property type="entry name" value="DEHYDROGENASE/REDUCTASE SDR FAMILY MEMBER 7B"/>
    <property type="match status" value="1"/>
</dbReference>
<dbReference type="PRINTS" id="PR00080">
    <property type="entry name" value="SDRFAMILY"/>
</dbReference>
<keyword evidence="2" id="KW-0560">Oxidoreductase</keyword>
<dbReference type="Gene3D" id="3.40.50.720">
    <property type="entry name" value="NAD(P)-binding Rossmann-like Domain"/>
    <property type="match status" value="1"/>
</dbReference>
<dbReference type="Proteomes" id="UP000261284">
    <property type="component" value="Unassembled WGS sequence"/>
</dbReference>
<organism evidence="4 5">
    <name type="scientific">Deminuibacter soli</name>
    <dbReference type="NCBI Taxonomy" id="2291815"/>
    <lineage>
        <taxon>Bacteria</taxon>
        <taxon>Pseudomonadati</taxon>
        <taxon>Bacteroidota</taxon>
        <taxon>Chitinophagia</taxon>
        <taxon>Chitinophagales</taxon>
        <taxon>Chitinophagaceae</taxon>
        <taxon>Deminuibacter</taxon>
    </lineage>
</organism>
<proteinExistence type="inferred from homology"/>
<evidence type="ECO:0000256" key="1">
    <source>
        <dbReference type="ARBA" id="ARBA00006484"/>
    </source>
</evidence>
<evidence type="ECO:0000313" key="5">
    <source>
        <dbReference type="Proteomes" id="UP000261284"/>
    </source>
</evidence>
<dbReference type="PROSITE" id="PS00061">
    <property type="entry name" value="ADH_SHORT"/>
    <property type="match status" value="1"/>
</dbReference>
<dbReference type="Pfam" id="PF00106">
    <property type="entry name" value="adh_short"/>
    <property type="match status" value="1"/>
</dbReference>
<dbReference type="InterPro" id="IPR002347">
    <property type="entry name" value="SDR_fam"/>
</dbReference>
<dbReference type="RefSeq" id="WP_116846253.1">
    <property type="nucleotide sequence ID" value="NZ_QTJU01000001.1"/>
</dbReference>
<dbReference type="PRINTS" id="PR00081">
    <property type="entry name" value="GDHRDH"/>
</dbReference>
<dbReference type="EMBL" id="QTJU01000001">
    <property type="protein sequence ID" value="RFM30498.1"/>
    <property type="molecule type" value="Genomic_DNA"/>
</dbReference>
<dbReference type="AlphaFoldDB" id="A0A3E1NRW1"/>
<name>A0A3E1NRW1_9BACT</name>
<dbReference type="PANTHER" id="PTHR44196:SF1">
    <property type="entry name" value="DEHYDROGENASE_REDUCTASE SDR FAMILY MEMBER 7B"/>
    <property type="match status" value="1"/>
</dbReference>
<comment type="caution">
    <text evidence="4">The sequence shown here is derived from an EMBL/GenBank/DDBJ whole genome shotgun (WGS) entry which is preliminary data.</text>
</comment>
<evidence type="ECO:0000256" key="3">
    <source>
        <dbReference type="RuleBase" id="RU000363"/>
    </source>
</evidence>
<dbReference type="OrthoDB" id="9775296at2"/>
<dbReference type="SUPFAM" id="SSF51735">
    <property type="entry name" value="NAD(P)-binding Rossmann-fold domains"/>
    <property type="match status" value="1"/>
</dbReference>
<sequence length="235" mass="25647">MNIVITGASKGLGKAISEKFAADKQGHSFFLCARNAETLKAFATELQARFPRTTVNFYACDMGVKAEAEAFANWVLGFNKPVDILVNNAGQFVPGSISNEPEGVLEQMIQVNLYSAYYLTRVLLPHMIQARQGHIFNMCSIASLKAYDNGGAYSISKYALAGFSRNLREELKPHQVKVTAVYPGAAYTDSWSGSGVDPQRLMDAGDIAEMVYATAHLSPRACVEDIILRPQLGDL</sequence>
<dbReference type="GO" id="GO:0016020">
    <property type="term" value="C:membrane"/>
    <property type="evidence" value="ECO:0007669"/>
    <property type="project" value="TreeGrafter"/>
</dbReference>
<dbReference type="GO" id="GO:0016491">
    <property type="term" value="F:oxidoreductase activity"/>
    <property type="evidence" value="ECO:0007669"/>
    <property type="project" value="UniProtKB-KW"/>
</dbReference>
<evidence type="ECO:0000256" key="2">
    <source>
        <dbReference type="ARBA" id="ARBA00023002"/>
    </source>
</evidence>
<reference evidence="4 5" key="1">
    <citation type="submission" date="2018-08" db="EMBL/GenBank/DDBJ databases">
        <title>Chitinophagaceae sp. K23C18032701, a novel bacterium isolated from forest soil.</title>
        <authorList>
            <person name="Wang C."/>
        </authorList>
    </citation>
    <scope>NUCLEOTIDE SEQUENCE [LARGE SCALE GENOMIC DNA]</scope>
    <source>
        <strain evidence="4 5">K23C18032701</strain>
    </source>
</reference>
<dbReference type="CDD" id="cd05233">
    <property type="entry name" value="SDR_c"/>
    <property type="match status" value="1"/>
</dbReference>
<keyword evidence="5" id="KW-1185">Reference proteome</keyword>
<comment type="similarity">
    <text evidence="1 3">Belongs to the short-chain dehydrogenases/reductases (SDR) family.</text>
</comment>
<dbReference type="InterPro" id="IPR020904">
    <property type="entry name" value="Sc_DH/Rdtase_CS"/>
</dbReference>
<gene>
    <name evidence="4" type="ORF">DXN05_05955</name>
</gene>
<dbReference type="InterPro" id="IPR036291">
    <property type="entry name" value="NAD(P)-bd_dom_sf"/>
</dbReference>
<protein>
    <submittedName>
        <fullName evidence="4">SDR family NAD(P)-dependent oxidoreductase</fullName>
    </submittedName>
</protein>
<evidence type="ECO:0000313" key="4">
    <source>
        <dbReference type="EMBL" id="RFM30498.1"/>
    </source>
</evidence>